<feature type="region of interest" description="Disordered" evidence="1">
    <location>
        <begin position="24"/>
        <end position="43"/>
    </location>
</feature>
<evidence type="ECO:0000313" key="2">
    <source>
        <dbReference type="EMBL" id="NGP89187.1"/>
    </source>
</evidence>
<gene>
    <name evidence="2" type="ORF">G3569_12575</name>
</gene>
<dbReference type="RefSeq" id="WP_165269645.1">
    <property type="nucleotide sequence ID" value="NZ_JAALLS010000016.1"/>
</dbReference>
<proteinExistence type="predicted"/>
<reference evidence="2 3" key="1">
    <citation type="submission" date="2020-02" db="EMBL/GenBank/DDBJ databases">
        <title>Aliifodinibius halophilus 2W32, complete genome.</title>
        <authorList>
            <person name="Li Y."/>
            <person name="Wu S."/>
        </authorList>
    </citation>
    <scope>NUCLEOTIDE SEQUENCE [LARGE SCALE GENOMIC DNA]</scope>
    <source>
        <strain evidence="2 3">2W32</strain>
    </source>
</reference>
<protein>
    <recommendedName>
        <fullName evidence="4">Collagen-like protein</fullName>
    </recommendedName>
</protein>
<evidence type="ECO:0000256" key="1">
    <source>
        <dbReference type="SAM" id="MobiDB-lite"/>
    </source>
</evidence>
<dbReference type="Proteomes" id="UP000479132">
    <property type="component" value="Unassembled WGS sequence"/>
</dbReference>
<comment type="caution">
    <text evidence="2">The sequence shown here is derived from an EMBL/GenBank/DDBJ whole genome shotgun (WGS) entry which is preliminary data.</text>
</comment>
<evidence type="ECO:0000313" key="3">
    <source>
        <dbReference type="Proteomes" id="UP000479132"/>
    </source>
</evidence>
<evidence type="ECO:0008006" key="4">
    <source>
        <dbReference type="Google" id="ProtNLM"/>
    </source>
</evidence>
<feature type="region of interest" description="Disordered" evidence="1">
    <location>
        <begin position="92"/>
        <end position="116"/>
    </location>
</feature>
<accession>A0A6M1T562</accession>
<organism evidence="2 3">
    <name type="scientific">Fodinibius halophilus</name>
    <dbReference type="NCBI Taxonomy" id="1736908"/>
    <lineage>
        <taxon>Bacteria</taxon>
        <taxon>Pseudomonadati</taxon>
        <taxon>Balneolota</taxon>
        <taxon>Balneolia</taxon>
        <taxon>Balneolales</taxon>
        <taxon>Balneolaceae</taxon>
        <taxon>Fodinibius</taxon>
    </lineage>
</organism>
<dbReference type="EMBL" id="JAALLS010000016">
    <property type="protein sequence ID" value="NGP89187.1"/>
    <property type="molecule type" value="Genomic_DNA"/>
</dbReference>
<dbReference type="Gene3D" id="1.20.5.320">
    <property type="entry name" value="6-Phosphogluconate Dehydrogenase, domain 3"/>
    <property type="match status" value="1"/>
</dbReference>
<keyword evidence="3" id="KW-1185">Reference proteome</keyword>
<sequence length="285" mass="30215">MKSFLFITAACLLTLVSCEGPQGPEGAQGIEGPQGPVGPSGEDGSVIYADQGAPTVDIGKNGDYYLDQNTGELYGPKDSNGWGSPGIVLMGDDGQDGTDGQDGVDGSKTYSGSGPPDATIGTVGDYYLDKANYELYGPKTKPNKVSNGWGTPLNLKGADGNANVTRYIFPGHDFSADDYASASISGVTDPEESAWVVYLQVGSYTYHMPGWGLNGSSEYRVFHRGSSFTLNLQTGSGEAYDHIEILRIESSSTDDQTTQIKSIIPEQLDISDYKAVADYYGFGQL</sequence>
<name>A0A6M1T562_9BACT</name>
<dbReference type="PROSITE" id="PS51257">
    <property type="entry name" value="PROKAR_LIPOPROTEIN"/>
    <property type="match status" value="1"/>
</dbReference>
<dbReference type="AlphaFoldDB" id="A0A6M1T562"/>